<proteinExistence type="predicted"/>
<dbReference type="EMBL" id="CAVK010000150">
    <property type="protein sequence ID" value="CCW18779.1"/>
    <property type="molecule type" value="Genomic_DNA"/>
</dbReference>
<keyword evidence="1" id="KW-1133">Transmembrane helix</keyword>
<evidence type="ECO:0000256" key="1">
    <source>
        <dbReference type="SAM" id="Phobius"/>
    </source>
</evidence>
<dbReference type="Proteomes" id="UP000013201">
    <property type="component" value="Unassembled WGS sequence"/>
</dbReference>
<keyword evidence="1" id="KW-0472">Membrane</keyword>
<gene>
    <name evidence="2" type="ORF">EBBID32_31340</name>
</gene>
<dbReference type="AlphaFoldDB" id="N1MPX3"/>
<evidence type="ECO:0000313" key="2">
    <source>
        <dbReference type="EMBL" id="CCW18779.1"/>
    </source>
</evidence>
<keyword evidence="1" id="KW-0812">Transmembrane</keyword>
<comment type="caution">
    <text evidence="2">The sequence shown here is derived from an EMBL/GenBank/DDBJ whole genome shotgun (WGS) entry which is preliminary data.</text>
</comment>
<evidence type="ECO:0000313" key="3">
    <source>
        <dbReference type="Proteomes" id="UP000013201"/>
    </source>
</evidence>
<reference evidence="3" key="2">
    <citation type="submission" date="2013-04" db="EMBL/GenBank/DDBJ databases">
        <title>Bisphenol A degrading Sphingobium sp. strain BiD32.</title>
        <authorList>
            <person name="Nielsen J.L."/>
            <person name="Zhou N.A."/>
            <person name="Kjeldal H."/>
        </authorList>
    </citation>
    <scope>NUCLEOTIDE SEQUENCE [LARGE SCALE GENOMIC DNA]</scope>
    <source>
        <strain evidence="3">BiD32</strain>
    </source>
</reference>
<name>N1MPX3_9SPHN</name>
<organism evidence="2 3">
    <name type="scientific">Sphingobium indicum BiD32</name>
    <dbReference type="NCBI Taxonomy" id="1301087"/>
    <lineage>
        <taxon>Bacteria</taxon>
        <taxon>Pseudomonadati</taxon>
        <taxon>Pseudomonadota</taxon>
        <taxon>Alphaproteobacteria</taxon>
        <taxon>Sphingomonadales</taxon>
        <taxon>Sphingomonadaceae</taxon>
        <taxon>Sphingobium</taxon>
    </lineage>
</organism>
<accession>N1MPX3</accession>
<reference evidence="2 3" key="1">
    <citation type="submission" date="2013-03" db="EMBL/GenBank/DDBJ databases">
        <authorList>
            <person name="Le V."/>
        </authorList>
    </citation>
    <scope>NUCLEOTIDE SEQUENCE [LARGE SCALE GENOMIC DNA]</scope>
    <source>
        <strain evidence="2 3">BiD32</strain>
    </source>
</reference>
<protein>
    <submittedName>
        <fullName evidence="2">Uncharacterized protein</fullName>
    </submittedName>
</protein>
<keyword evidence="3" id="KW-1185">Reference proteome</keyword>
<sequence length="94" mass="10404">MAASSFVPVLADFYASALAGFLNVLFYPITALIVLGVGFARAWLARIEWGGEGRAVMHEELFPRSLYDPYTDPGNPLSGAIYRNAHSEDTMRHR</sequence>
<feature type="transmembrane region" description="Helical" evidence="1">
    <location>
        <begin position="25"/>
        <end position="44"/>
    </location>
</feature>